<reference evidence="4 5" key="1">
    <citation type="journal article" date="2019" name="PLoS Biol.">
        <title>Sex chromosomes control vertical transmission of feminizing Wolbachia symbionts in an isopod.</title>
        <authorList>
            <person name="Becking T."/>
            <person name="Chebbi M.A."/>
            <person name="Giraud I."/>
            <person name="Moumen B."/>
            <person name="Laverre T."/>
            <person name="Caubet Y."/>
            <person name="Peccoud J."/>
            <person name="Gilbert C."/>
            <person name="Cordaux R."/>
        </authorList>
    </citation>
    <scope>NUCLEOTIDE SEQUENCE [LARGE SCALE GENOMIC DNA]</scope>
    <source>
        <strain evidence="4">ANa2</strain>
        <tissue evidence="4">Whole body excluding digestive tract and cuticle</tissue>
    </source>
</reference>
<comment type="catalytic activity">
    <reaction evidence="1">
        <text>S-ubiquitinyl-[E2 ubiquitin-conjugating enzyme]-L-cysteine + [acceptor protein]-L-lysine = [E2 ubiquitin-conjugating enzyme]-L-cysteine + N(6)-ubiquitinyl-[acceptor protein]-L-lysine.</text>
        <dbReference type="EC" id="2.3.2.26"/>
    </reaction>
</comment>
<protein>
    <recommendedName>
        <fullName evidence="2">HECT-type E3 ubiquitin transferase</fullName>
        <ecNumber evidence="2">2.3.2.26</ecNumber>
    </recommendedName>
</protein>
<keyword evidence="4" id="KW-0436">Ligase</keyword>
<dbReference type="PANTHER" id="PTHR45700">
    <property type="entry name" value="UBIQUITIN-PROTEIN LIGASE E3C"/>
    <property type="match status" value="1"/>
</dbReference>
<keyword evidence="5" id="KW-1185">Reference proteome</keyword>
<name>A0A5N5SZR1_9CRUS</name>
<organism evidence="4 5">
    <name type="scientific">Armadillidium nasatum</name>
    <dbReference type="NCBI Taxonomy" id="96803"/>
    <lineage>
        <taxon>Eukaryota</taxon>
        <taxon>Metazoa</taxon>
        <taxon>Ecdysozoa</taxon>
        <taxon>Arthropoda</taxon>
        <taxon>Crustacea</taxon>
        <taxon>Multicrustacea</taxon>
        <taxon>Malacostraca</taxon>
        <taxon>Eumalacostraca</taxon>
        <taxon>Peracarida</taxon>
        <taxon>Isopoda</taxon>
        <taxon>Oniscidea</taxon>
        <taxon>Crinocheta</taxon>
        <taxon>Armadillidiidae</taxon>
        <taxon>Armadillidium</taxon>
    </lineage>
</organism>
<evidence type="ECO:0000256" key="3">
    <source>
        <dbReference type="ARBA" id="ARBA00022679"/>
    </source>
</evidence>
<dbReference type="Proteomes" id="UP000326759">
    <property type="component" value="Unassembled WGS sequence"/>
</dbReference>
<evidence type="ECO:0000256" key="1">
    <source>
        <dbReference type="ARBA" id="ARBA00000885"/>
    </source>
</evidence>
<dbReference type="AlphaFoldDB" id="A0A5N5SZR1"/>
<dbReference type="GO" id="GO:0061630">
    <property type="term" value="F:ubiquitin protein ligase activity"/>
    <property type="evidence" value="ECO:0007669"/>
    <property type="project" value="UniProtKB-EC"/>
</dbReference>
<dbReference type="Gene3D" id="3.90.1750.10">
    <property type="entry name" value="Hect, E3 ligase catalytic domains"/>
    <property type="match status" value="1"/>
</dbReference>
<evidence type="ECO:0000313" key="4">
    <source>
        <dbReference type="EMBL" id="KAB7499199.1"/>
    </source>
</evidence>
<keyword evidence="3" id="KW-0808">Transferase</keyword>
<proteinExistence type="predicted"/>
<dbReference type="PROSITE" id="PS50096">
    <property type="entry name" value="IQ"/>
    <property type="match status" value="1"/>
</dbReference>
<gene>
    <name evidence="4" type="primary">Ube3c</name>
    <name evidence="4" type="ORF">Anas_05789</name>
</gene>
<dbReference type="EC" id="2.3.2.26" evidence="2"/>
<dbReference type="InterPro" id="IPR044611">
    <property type="entry name" value="E3A/B/C-like"/>
</dbReference>
<dbReference type="EMBL" id="SEYY01018596">
    <property type="protein sequence ID" value="KAB7499199.1"/>
    <property type="molecule type" value="Genomic_DNA"/>
</dbReference>
<dbReference type="GO" id="GO:0016874">
    <property type="term" value="F:ligase activity"/>
    <property type="evidence" value="ECO:0007669"/>
    <property type="project" value="UniProtKB-KW"/>
</dbReference>
<dbReference type="GO" id="GO:0006511">
    <property type="term" value="P:ubiquitin-dependent protein catabolic process"/>
    <property type="evidence" value="ECO:0007669"/>
    <property type="project" value="TreeGrafter"/>
</dbReference>
<dbReference type="OrthoDB" id="8068875at2759"/>
<evidence type="ECO:0000256" key="2">
    <source>
        <dbReference type="ARBA" id="ARBA00012485"/>
    </source>
</evidence>
<evidence type="ECO:0000313" key="5">
    <source>
        <dbReference type="Proteomes" id="UP000326759"/>
    </source>
</evidence>
<dbReference type="PANTHER" id="PTHR45700:SF2">
    <property type="entry name" value="UBIQUITIN-PROTEIN LIGASE E3C"/>
    <property type="match status" value="1"/>
</dbReference>
<sequence>MWSFEGEYKSRPKQSFGGKSRILDRNSLLHKLKTDREEREDQRRRQDAALKIQAWCRGNCHRKIINENLRMLCNDLFLEVKQKGLSIEIAEKIISILIIIFDPRYDLDNLFKICHQLVREEKSLSLWICNSMNKWKFLVPKLVSLALKNVIHFSDNKDKQTYSHAVPLRLLEVVSYPDSWSCQPTGNMKKEFLNTLFICLLKNGYYSCLMNILLTKVPELYEVSVVPPNPIAETILGLQIQPIKVVSTLNDTTMSNILFGELTKEVLGNISHSQVMNFLLPSLAASDEINIIMEPLLLFVDRNLNTIASSIEPSSLLLSILYIVHSKRDVSTLDCFVRFSNVTGRLMEKSFAPMTQATGEDLDDEEADSDDDVQMDTSLLTTNKKATVCDLCLRDLNSTVRVSWILFYVEKYISSAKMLVSFAKLFHQICVAIKYKLNECRLFFSVVLKRHLLLRPMWHVLTSLQKDKILPQGNTLQEGPPGTPLLQVLSLGYPLSSAERDALVPLLSTFSASLIAVLATLHDSELLEGQGSVNVNHIGSFPFSVEELVKMSGTLRDVCVGLVELAHPDIRMATFIDGSYKTMWAHCFKVCINVVRQIHLRDTRRIFCPEGHWLSPKVFLPLKDDNTKSFAIRPRRRYRRFEPPRWLTKDELETDGPPLSVAEQRRSTLLEELPFVFPFESRMAVFTSLVAADRSQHQSTAPYGLGPDINITVRRSHLYEDAFDKLSPTNERNLTV</sequence>
<accession>A0A5N5SZR1</accession>
<comment type="caution">
    <text evidence="4">The sequence shown here is derived from an EMBL/GenBank/DDBJ whole genome shotgun (WGS) entry which is preliminary data.</text>
</comment>
<dbReference type="GO" id="GO:0000209">
    <property type="term" value="P:protein polyubiquitination"/>
    <property type="evidence" value="ECO:0007669"/>
    <property type="project" value="InterPro"/>
</dbReference>